<dbReference type="STRING" id="1797729.A3A60_00555"/>
<protein>
    <submittedName>
        <fullName evidence="2">Uncharacterized protein</fullName>
    </submittedName>
</protein>
<dbReference type="AlphaFoldDB" id="A0A1F5I1A6"/>
<keyword evidence="1" id="KW-0812">Transmembrane</keyword>
<dbReference type="Proteomes" id="UP000179227">
    <property type="component" value="Unassembled WGS sequence"/>
</dbReference>
<evidence type="ECO:0000256" key="1">
    <source>
        <dbReference type="SAM" id="Phobius"/>
    </source>
</evidence>
<evidence type="ECO:0000313" key="3">
    <source>
        <dbReference type="Proteomes" id="UP000179227"/>
    </source>
</evidence>
<dbReference type="EMBL" id="MFBS01000013">
    <property type="protein sequence ID" value="OGE10141.1"/>
    <property type="molecule type" value="Genomic_DNA"/>
</dbReference>
<organism evidence="2 3">
    <name type="scientific">Candidatus Curtissbacteria bacterium RIFCSPLOWO2_01_FULL_42_26</name>
    <dbReference type="NCBI Taxonomy" id="1797729"/>
    <lineage>
        <taxon>Bacteria</taxon>
        <taxon>Candidatus Curtissiibacteriota</taxon>
    </lineage>
</organism>
<keyword evidence="1" id="KW-0472">Membrane</keyword>
<keyword evidence="1" id="KW-1133">Transmembrane helix</keyword>
<proteinExistence type="predicted"/>
<feature type="transmembrane region" description="Helical" evidence="1">
    <location>
        <begin position="50"/>
        <end position="72"/>
    </location>
</feature>
<evidence type="ECO:0000313" key="2">
    <source>
        <dbReference type="EMBL" id="OGE10141.1"/>
    </source>
</evidence>
<gene>
    <name evidence="2" type="ORF">A3A60_00555</name>
</gene>
<comment type="caution">
    <text evidence="2">The sequence shown here is derived from an EMBL/GenBank/DDBJ whole genome shotgun (WGS) entry which is preliminary data.</text>
</comment>
<accession>A0A1F5I1A6</accession>
<reference evidence="2 3" key="1">
    <citation type="journal article" date="2016" name="Nat. Commun.">
        <title>Thousands of microbial genomes shed light on interconnected biogeochemical processes in an aquifer system.</title>
        <authorList>
            <person name="Anantharaman K."/>
            <person name="Brown C.T."/>
            <person name="Hug L.A."/>
            <person name="Sharon I."/>
            <person name="Castelle C.J."/>
            <person name="Probst A.J."/>
            <person name="Thomas B.C."/>
            <person name="Singh A."/>
            <person name="Wilkins M.J."/>
            <person name="Karaoz U."/>
            <person name="Brodie E.L."/>
            <person name="Williams K.H."/>
            <person name="Hubbard S.S."/>
            <person name="Banfield J.F."/>
        </authorList>
    </citation>
    <scope>NUCLEOTIDE SEQUENCE [LARGE SCALE GENOMIC DNA]</scope>
</reference>
<sequence length="546" mass="58465">MNNSTTILKNKHLKFKFKSGLPFRSPSASLRAKEGLSSEALHSRAKEGQVLVYALLFMAVIMIMIISTYSLLGSFLSFGSRGIGAEQVTNLADAGADYAVWQLGQTSGAYPGTGNSGSCVGGTPINLGAGQITINVQASGSNKKITSTSYIPSCANQKIKRVVKVEVTQAQTTVLTDIDDNAPTDAHVAIACPTIDNCKIVYSDDDANTITFVDCGDSACTLANRTHVDIDTTTPTNAEAVVDIYCVASADCKVVYADTGNTDYKFVDCDSENCSSRTTTPLVSWNSTAYSPKTNISIDCPASDDCKVSLSNDNDEFEFYDCNDATCSSRILGYTDNFDRSVYSSIYCLTSADCKLLLSGNNDGGRLNFINCDDSRCSSRTSTFIDDRQTSNSLYCPTSDDCKFVYNQNSFLFVNCGADPTCRPTSLSNPLFTRNSIDSDTALGKSLFCPSPDDCKVFYVDGGDNGAKLINCNNISCSSSTSETIDTDATGSLRTDISCPSGGSGCGLVYFDRPDNDVTFVCYQSTCSSSGGAWQIRRGTYKITVN</sequence>
<name>A0A1F5I1A6_9BACT</name>